<feature type="domain" description="ZU5" evidence="4">
    <location>
        <begin position="254"/>
        <end position="392"/>
    </location>
</feature>
<comment type="similarity">
    <text evidence="1">Belongs to the unc-5 family.</text>
</comment>
<dbReference type="PROSITE" id="PS51145">
    <property type="entry name" value="ZU5"/>
    <property type="match status" value="1"/>
</dbReference>
<organism evidence="5 6">
    <name type="scientific">Saccoglossus kowalevskii</name>
    <name type="common">Acorn worm</name>
    <dbReference type="NCBI Taxonomy" id="10224"/>
    <lineage>
        <taxon>Eukaryota</taxon>
        <taxon>Metazoa</taxon>
        <taxon>Hemichordata</taxon>
        <taxon>Enteropneusta</taxon>
        <taxon>Harrimaniidae</taxon>
        <taxon>Saccoglossus</taxon>
    </lineage>
</organism>
<feature type="domain" description="Death" evidence="3">
    <location>
        <begin position="872"/>
        <end position="950"/>
    </location>
</feature>
<dbReference type="SMART" id="SM00218">
    <property type="entry name" value="ZU5"/>
    <property type="match status" value="1"/>
</dbReference>
<keyword evidence="1" id="KW-0217">Developmental protein</keyword>
<reference evidence="6" key="1">
    <citation type="submission" date="2025-08" db="UniProtKB">
        <authorList>
            <consortium name="RefSeq"/>
        </authorList>
    </citation>
    <scope>IDENTIFICATION</scope>
    <source>
        <tissue evidence="6">Testes</tissue>
    </source>
</reference>
<dbReference type="PROSITE" id="PS50017">
    <property type="entry name" value="DEATH_DOMAIN"/>
    <property type="match status" value="1"/>
</dbReference>
<comment type="subcellular location">
    <subcellularLocation>
        <location evidence="1">Cell membrane</location>
        <topology evidence="1">Single-pass type I membrane protein</topology>
    </subcellularLocation>
</comment>
<evidence type="ECO:0000259" key="4">
    <source>
        <dbReference type="PROSITE" id="PS51145"/>
    </source>
</evidence>
<sequence length="961" mass="108829">MGSRVNRKSLLYNIGRLNKTVTLFEAKWRTFLDDHVQDFIKAVAMGIEEGYAPIYRPKVVSFDDAMYCREILISPRRDPTKKYPSKAILLAFKKFENIYAAVEDMRDWLGFLLVQLAEFSAFEKREETKKTDAFETHNERYMETLERYRDWPTEKKLRFERGHEALHQDLVYILAEPLKCRRFGMLLSHISFAIDCAKDVLLVLGPTVNAWMLDANTTVIKDHEEAVSSLKQCRREASKLGDSYLESFTFSTWPVCLGYIGREGGILHIKDAGIQLYVPQALISENIVQELYVNIESADSQSADKMVYGIDDGNTPFLTVSPVVRLGPVRLKMNEPLLLTIPHCAKRVAASKFKMAYSSHRIGDKSTWRMLASHELQMVVNDNSVVALVKYGGCYQVKVESNGNDDEDVWKIVGVGLFSSPIKDFMRPDVLKLQVYIWNATVADREAVQQVAAQHGELQLVDTGYMVVNRTGKQLIVMVTPPNGWKCTNNGKRVALEAVMSMGVIGGCQIGWIYCRRAASLSKTSTPRSANVTVNVRQLRTKNAVSLRYVAKPTPVKKDEISLTDSTPRDEKTDRNIVDIIKSRTSRIMPDAVFDRLCNALDKKSDMVIIVDGAVKCMDYRCLAKDMAFNVSVHKYWKNPEPLTKNFFRKGKHRGDKNPASSRSSSSASITTTYYIHGWEALGTQRPISVTSRDSSGRYGNMFSSPIRSRSSMMNGYGRPVNGVRPGSRTDSATTVQSNHVAGSKAGVLSYSRPHSTNRVNSSRSGKSISFELDQNSYNPNKRYTPRYQSGSPRVDTASCNEHCATYLGERESLDNDHRWKNPAKRLLHFIISEEMRAEKCRAEILEKLWRMMGNIGNIYAQQVLYDGTVLTLEQTAEVAEVIADIWPVVARNMQFTEDEIAAVRREQTVHNWDEKNAAKRFLTAWISVMEKQNERPALMELLRAVEMVDKDLMLLLGTLL</sequence>
<feature type="compositionally biased region" description="Polar residues" evidence="2">
    <location>
        <begin position="729"/>
        <end position="741"/>
    </location>
</feature>
<comment type="function">
    <text evidence="1">Receptor for netrin required for axon guidance. Mediates axon repulsion of neuronal growth cones in the developing nervous system upon ligand binding.</text>
</comment>
<evidence type="ECO:0000256" key="1">
    <source>
        <dbReference type="RuleBase" id="RU367033"/>
    </source>
</evidence>
<keyword evidence="5" id="KW-1185">Reference proteome</keyword>
<keyword evidence="1" id="KW-0675">Receptor</keyword>
<gene>
    <name evidence="6" type="primary">LOC102801002</name>
</gene>
<dbReference type="Gene3D" id="2.60.220.30">
    <property type="match status" value="1"/>
</dbReference>
<feature type="region of interest" description="Disordered" evidence="2">
    <location>
        <begin position="726"/>
        <end position="796"/>
    </location>
</feature>
<dbReference type="InterPro" id="IPR000906">
    <property type="entry name" value="ZU5_dom"/>
</dbReference>
<evidence type="ECO:0000256" key="2">
    <source>
        <dbReference type="SAM" id="MobiDB-lite"/>
    </source>
</evidence>
<feature type="compositionally biased region" description="Polar residues" evidence="2">
    <location>
        <begin position="753"/>
        <end position="792"/>
    </location>
</feature>
<keyword evidence="1" id="KW-0393">Immunoglobulin domain</keyword>
<dbReference type="InterPro" id="IPR000488">
    <property type="entry name" value="Death_dom"/>
</dbReference>
<dbReference type="InterPro" id="IPR037936">
    <property type="entry name" value="UNC5A-D"/>
</dbReference>
<dbReference type="RefSeq" id="XP_006815716.1">
    <property type="nucleotide sequence ID" value="XM_006815653.1"/>
</dbReference>
<evidence type="ECO:0000259" key="3">
    <source>
        <dbReference type="PROSITE" id="PS50017"/>
    </source>
</evidence>
<dbReference type="GeneID" id="102801002"/>
<evidence type="ECO:0000313" key="5">
    <source>
        <dbReference type="Proteomes" id="UP000694865"/>
    </source>
</evidence>
<dbReference type="CDD" id="cd01670">
    <property type="entry name" value="Death"/>
    <property type="match status" value="1"/>
</dbReference>
<proteinExistence type="inferred from homology"/>
<dbReference type="Pfam" id="PF00791">
    <property type="entry name" value="ZU5"/>
    <property type="match status" value="1"/>
</dbReference>
<name>A0ABM0M6S5_SACKO</name>
<protein>
    <recommendedName>
        <fullName evidence="1">Netrin receptor UNC5</fullName>
    </recommendedName>
</protein>
<dbReference type="PANTHER" id="PTHR12582:SF47">
    <property type="entry name" value="NETRIN RECEPTOR UNC-5"/>
    <property type="match status" value="1"/>
</dbReference>
<dbReference type="Proteomes" id="UP000694865">
    <property type="component" value="Unplaced"/>
</dbReference>
<accession>A0ABM0M6S5</accession>
<evidence type="ECO:0000313" key="6">
    <source>
        <dbReference type="RefSeq" id="XP_006815716.1"/>
    </source>
</evidence>
<dbReference type="PANTHER" id="PTHR12582">
    <property type="entry name" value="NETRIN RECEPTOR UNC5"/>
    <property type="match status" value="1"/>
</dbReference>